<dbReference type="InterPro" id="IPR037914">
    <property type="entry name" value="SpoVT-AbrB_sf"/>
</dbReference>
<proteinExistence type="predicted"/>
<gene>
    <name evidence="3" type="ORF">GCM10010978_31380</name>
</gene>
<dbReference type="Gene3D" id="2.10.260.10">
    <property type="match status" value="1"/>
</dbReference>
<accession>A0A8J2XHN3</accession>
<dbReference type="Pfam" id="PF18277">
    <property type="entry name" value="AbrB_C"/>
    <property type="match status" value="1"/>
</dbReference>
<keyword evidence="4" id="KW-1185">Reference proteome</keyword>
<dbReference type="PROSITE" id="PS51740">
    <property type="entry name" value="SPOVT_ABRB"/>
    <property type="match status" value="1"/>
</dbReference>
<evidence type="ECO:0000256" key="1">
    <source>
        <dbReference type="PROSITE-ProRule" id="PRU01076"/>
    </source>
</evidence>
<organism evidence="3 4">
    <name type="scientific">Compostibacillus humi</name>
    <dbReference type="NCBI Taxonomy" id="1245525"/>
    <lineage>
        <taxon>Bacteria</taxon>
        <taxon>Bacillati</taxon>
        <taxon>Bacillota</taxon>
        <taxon>Bacilli</taxon>
        <taxon>Bacillales</taxon>
        <taxon>Bacillaceae</taxon>
        <taxon>Compostibacillus</taxon>
    </lineage>
</organism>
<dbReference type="PANTHER" id="PTHR36432:SF4">
    <property type="entry name" value="TRANSITION STATE REGULATOR ABH-RELATED"/>
    <property type="match status" value="1"/>
</dbReference>
<protein>
    <submittedName>
        <fullName evidence="3">AbrB family transcriptional regulator</fullName>
    </submittedName>
</protein>
<dbReference type="EMBL" id="BMEV01000095">
    <property type="protein sequence ID" value="GFZ89978.1"/>
    <property type="molecule type" value="Genomic_DNA"/>
</dbReference>
<reference evidence="3" key="1">
    <citation type="journal article" date="2014" name="Int. J. Syst. Evol. Microbiol.">
        <title>Complete genome sequence of Corynebacterium casei LMG S-19264T (=DSM 44701T), isolated from a smear-ripened cheese.</title>
        <authorList>
            <consortium name="US DOE Joint Genome Institute (JGI-PGF)"/>
            <person name="Walter F."/>
            <person name="Albersmeier A."/>
            <person name="Kalinowski J."/>
            <person name="Ruckert C."/>
        </authorList>
    </citation>
    <scope>NUCLEOTIDE SEQUENCE</scope>
    <source>
        <strain evidence="3">CGMCC 1.12360</strain>
    </source>
</reference>
<dbReference type="InterPro" id="IPR007159">
    <property type="entry name" value="SpoVT-AbrB_dom"/>
</dbReference>
<dbReference type="InterPro" id="IPR052731">
    <property type="entry name" value="B_subtilis_Trans_State_Reg"/>
</dbReference>
<dbReference type="GO" id="GO:0003677">
    <property type="term" value="F:DNA binding"/>
    <property type="evidence" value="ECO:0007669"/>
    <property type="project" value="UniProtKB-UniRule"/>
</dbReference>
<feature type="domain" description="SpoVT-AbrB" evidence="2">
    <location>
        <begin position="5"/>
        <end position="50"/>
    </location>
</feature>
<evidence type="ECO:0000313" key="3">
    <source>
        <dbReference type="EMBL" id="GFZ89978.1"/>
    </source>
</evidence>
<evidence type="ECO:0000259" key="2">
    <source>
        <dbReference type="PROSITE" id="PS51740"/>
    </source>
</evidence>
<dbReference type="SMART" id="SM00966">
    <property type="entry name" value="SpoVT_AbrB"/>
    <property type="match status" value="1"/>
</dbReference>
<keyword evidence="1" id="KW-0238">DNA-binding</keyword>
<dbReference type="InterPro" id="IPR040678">
    <property type="entry name" value="AbrB_C"/>
</dbReference>
<reference evidence="3" key="2">
    <citation type="submission" date="2020-09" db="EMBL/GenBank/DDBJ databases">
        <authorList>
            <person name="Sun Q."/>
            <person name="Zhou Y."/>
        </authorList>
    </citation>
    <scope>NUCLEOTIDE SEQUENCE</scope>
    <source>
        <strain evidence="3">CGMCC 1.12360</strain>
    </source>
</reference>
<comment type="caution">
    <text evidence="3">The sequence shown here is derived from an EMBL/GenBank/DDBJ whole genome shotgun (WGS) entry which is preliminary data.</text>
</comment>
<dbReference type="RefSeq" id="WP_188393344.1">
    <property type="nucleotide sequence ID" value="NZ_BMEV01000095.1"/>
</dbReference>
<dbReference type="NCBIfam" id="TIGR01439">
    <property type="entry name" value="lp_hng_hel_AbrB"/>
    <property type="match status" value="1"/>
</dbReference>
<dbReference type="PANTHER" id="PTHR36432">
    <property type="match status" value="1"/>
</dbReference>
<dbReference type="Proteomes" id="UP000602050">
    <property type="component" value="Unassembled WGS sequence"/>
</dbReference>
<dbReference type="AlphaFoldDB" id="A0A8J2XHN3"/>
<sequence>MKSTGIVRKVDDLGRIVLPMELRRAMDIHTKDDIEIFVDGDRIILKKYQPKKSCQVTGVLSDDNMEFAGGKIVLSPEGAKMLMEELESELSVKNN</sequence>
<evidence type="ECO:0000313" key="4">
    <source>
        <dbReference type="Proteomes" id="UP000602050"/>
    </source>
</evidence>
<dbReference type="SUPFAM" id="SSF89447">
    <property type="entry name" value="AbrB/MazE/MraZ-like"/>
    <property type="match status" value="1"/>
</dbReference>
<dbReference type="Pfam" id="PF04014">
    <property type="entry name" value="MazE_antitoxin"/>
    <property type="match status" value="1"/>
</dbReference>
<name>A0A8J2XHN3_9BACI</name>